<dbReference type="Proteomes" id="UP000287171">
    <property type="component" value="Unassembled WGS sequence"/>
</dbReference>
<evidence type="ECO:0000313" key="1">
    <source>
        <dbReference type="EMBL" id="GCE25572.1"/>
    </source>
</evidence>
<proteinExistence type="predicted"/>
<name>A0A402B2J2_9CHLR</name>
<sequence length="75" mass="8578">MPLLQFTYDQAPWSSCRQPHVTQRSGSPCGCPSAHTTRYKPEADMFGHARLMMTTCLRDVSYVHWSRGKPCRYVG</sequence>
<dbReference type="AlphaFoldDB" id="A0A402B2J2"/>
<reference evidence="2" key="1">
    <citation type="submission" date="2018-12" db="EMBL/GenBank/DDBJ databases">
        <title>Tengunoibacter tsumagoiensis gen. nov., sp. nov., Dictyobacter kobayashii sp. nov., D. alpinus sp. nov., and D. joshuensis sp. nov. and description of Dictyobacteraceae fam. nov. within the order Ktedonobacterales isolated from Tengu-no-mugimeshi.</title>
        <authorList>
            <person name="Wang C.M."/>
            <person name="Zheng Y."/>
            <person name="Sakai Y."/>
            <person name="Toyoda A."/>
            <person name="Minakuchi Y."/>
            <person name="Abe K."/>
            <person name="Yokota A."/>
            <person name="Yabe S."/>
        </authorList>
    </citation>
    <scope>NUCLEOTIDE SEQUENCE [LARGE SCALE GENOMIC DNA]</scope>
    <source>
        <strain evidence="2">Uno16</strain>
    </source>
</reference>
<gene>
    <name evidence="1" type="ORF">KDA_10560</name>
</gene>
<comment type="caution">
    <text evidence="1">The sequence shown here is derived from an EMBL/GenBank/DDBJ whole genome shotgun (WGS) entry which is preliminary data.</text>
</comment>
<keyword evidence="2" id="KW-1185">Reference proteome</keyword>
<evidence type="ECO:0000313" key="2">
    <source>
        <dbReference type="Proteomes" id="UP000287171"/>
    </source>
</evidence>
<protein>
    <submittedName>
        <fullName evidence="1">Uncharacterized protein</fullName>
    </submittedName>
</protein>
<accession>A0A402B2J2</accession>
<dbReference type="EMBL" id="BIFT01000001">
    <property type="protein sequence ID" value="GCE25572.1"/>
    <property type="molecule type" value="Genomic_DNA"/>
</dbReference>
<organism evidence="1 2">
    <name type="scientific">Dictyobacter alpinus</name>
    <dbReference type="NCBI Taxonomy" id="2014873"/>
    <lineage>
        <taxon>Bacteria</taxon>
        <taxon>Bacillati</taxon>
        <taxon>Chloroflexota</taxon>
        <taxon>Ktedonobacteria</taxon>
        <taxon>Ktedonobacterales</taxon>
        <taxon>Dictyobacteraceae</taxon>
        <taxon>Dictyobacter</taxon>
    </lineage>
</organism>